<dbReference type="InterPro" id="IPR001387">
    <property type="entry name" value="Cro/C1-type_HTH"/>
</dbReference>
<feature type="domain" description="HTH cro/C1-type" evidence="1">
    <location>
        <begin position="12"/>
        <end position="66"/>
    </location>
</feature>
<gene>
    <name evidence="2" type="ORF">FJM51_12570</name>
</gene>
<comment type="caution">
    <text evidence="2">The sequence shown here is derived from an EMBL/GenBank/DDBJ whole genome shotgun (WGS) entry which is preliminary data.</text>
</comment>
<dbReference type="InterPro" id="IPR010982">
    <property type="entry name" value="Lambda_DNA-bd_dom_sf"/>
</dbReference>
<accession>A0A501WMX9</accession>
<dbReference type="EMBL" id="VFRP01000011">
    <property type="protein sequence ID" value="TPE50212.1"/>
    <property type="molecule type" value="Genomic_DNA"/>
</dbReference>
<organism evidence="2 3">
    <name type="scientific">Amaricoccus solimangrovi</name>
    <dbReference type="NCBI Taxonomy" id="2589815"/>
    <lineage>
        <taxon>Bacteria</taxon>
        <taxon>Pseudomonadati</taxon>
        <taxon>Pseudomonadota</taxon>
        <taxon>Alphaproteobacteria</taxon>
        <taxon>Rhodobacterales</taxon>
        <taxon>Paracoccaceae</taxon>
        <taxon>Amaricoccus</taxon>
    </lineage>
</organism>
<proteinExistence type="predicted"/>
<dbReference type="Proteomes" id="UP000319255">
    <property type="component" value="Unassembled WGS sequence"/>
</dbReference>
<dbReference type="AlphaFoldDB" id="A0A501WMX9"/>
<dbReference type="SMART" id="SM00530">
    <property type="entry name" value="HTH_XRE"/>
    <property type="match status" value="1"/>
</dbReference>
<keyword evidence="3" id="KW-1185">Reference proteome</keyword>
<protein>
    <submittedName>
        <fullName evidence="2">Helix-turn-helix transcriptional regulator</fullName>
    </submittedName>
</protein>
<name>A0A501WMX9_9RHOB</name>
<dbReference type="SUPFAM" id="SSF47413">
    <property type="entry name" value="lambda repressor-like DNA-binding domains"/>
    <property type="match status" value="1"/>
</dbReference>
<dbReference type="PROSITE" id="PS50943">
    <property type="entry name" value="HTH_CROC1"/>
    <property type="match status" value="1"/>
</dbReference>
<dbReference type="Pfam" id="PF01381">
    <property type="entry name" value="HTH_3"/>
    <property type="match status" value="1"/>
</dbReference>
<sequence>MNEIDKHVGSRMRARRERLGISQGRLGRQLGLTFSQIQKYEKGANRIGAGRLYHIAAYLDVPLTFFFEGLGGAPTGAAPLARDTEADLLMAFRAIGGEETRASVLALVRSLAALPAGAAAPE</sequence>
<evidence type="ECO:0000313" key="3">
    <source>
        <dbReference type="Proteomes" id="UP000319255"/>
    </source>
</evidence>
<dbReference type="GO" id="GO:0003677">
    <property type="term" value="F:DNA binding"/>
    <property type="evidence" value="ECO:0007669"/>
    <property type="project" value="InterPro"/>
</dbReference>
<evidence type="ECO:0000313" key="2">
    <source>
        <dbReference type="EMBL" id="TPE50212.1"/>
    </source>
</evidence>
<dbReference type="OrthoDB" id="9797172at2"/>
<dbReference type="CDD" id="cd00093">
    <property type="entry name" value="HTH_XRE"/>
    <property type="match status" value="1"/>
</dbReference>
<reference evidence="2 3" key="1">
    <citation type="submission" date="2019-06" db="EMBL/GenBank/DDBJ databases">
        <title>A novel bacterium of genus Amaricoccus, isolated from marine sediment.</title>
        <authorList>
            <person name="Huang H."/>
            <person name="Mo K."/>
            <person name="Hu Y."/>
        </authorList>
    </citation>
    <scope>NUCLEOTIDE SEQUENCE [LARGE SCALE GENOMIC DNA]</scope>
    <source>
        <strain evidence="2 3">HB172011</strain>
    </source>
</reference>
<dbReference type="RefSeq" id="WP_140454496.1">
    <property type="nucleotide sequence ID" value="NZ_VFRP01000011.1"/>
</dbReference>
<dbReference type="Gene3D" id="1.10.260.40">
    <property type="entry name" value="lambda repressor-like DNA-binding domains"/>
    <property type="match status" value="1"/>
</dbReference>
<evidence type="ECO:0000259" key="1">
    <source>
        <dbReference type="PROSITE" id="PS50943"/>
    </source>
</evidence>